<dbReference type="NCBIfam" id="TIGR04155">
    <property type="entry name" value="cyano_PEP"/>
    <property type="match status" value="1"/>
</dbReference>
<name>A0A0M4SVS0_9NOSO</name>
<gene>
    <name evidence="1" type="ORF">ACX27_28180</name>
</gene>
<evidence type="ECO:0000313" key="1">
    <source>
        <dbReference type="EMBL" id="ALF55852.1"/>
    </source>
</evidence>
<keyword evidence="2" id="KW-1185">Reference proteome</keyword>
<organism evidence="1 2">
    <name type="scientific">Nostoc piscinale CENA21</name>
    <dbReference type="NCBI Taxonomy" id="224013"/>
    <lineage>
        <taxon>Bacteria</taxon>
        <taxon>Bacillati</taxon>
        <taxon>Cyanobacteriota</taxon>
        <taxon>Cyanophyceae</taxon>
        <taxon>Nostocales</taxon>
        <taxon>Nostocaceae</taxon>
        <taxon>Nostoc</taxon>
    </lineage>
</organism>
<protein>
    <submittedName>
        <fullName evidence="1">Uncharacterized protein</fullName>
    </submittedName>
</protein>
<dbReference type="KEGG" id="npz:ACX27_28180"/>
<dbReference type="Proteomes" id="UP000062645">
    <property type="component" value="Chromosome"/>
</dbReference>
<accession>A0A0M4SVS0</accession>
<dbReference type="EMBL" id="CP012036">
    <property type="protein sequence ID" value="ALF55852.1"/>
    <property type="molecule type" value="Genomic_DNA"/>
</dbReference>
<dbReference type="InterPro" id="IPR026374">
    <property type="entry name" value="Cyano_PEP"/>
</dbReference>
<dbReference type="PATRIC" id="fig|224013.5.peg.6736"/>
<reference evidence="1 2" key="2">
    <citation type="journal article" date="2016" name="Genome Announc.">
        <title>Draft Genome Sequence of the N2-Fixing Cyanobacterium Nostoc piscinale CENA21, Isolated from the Brazilian Amazon Floodplain.</title>
        <authorList>
            <person name="Leao T."/>
            <person name="Guimaraes P.I."/>
            <person name="de Melo A.G."/>
            <person name="Ramos R.T."/>
            <person name="Leao P.N."/>
            <person name="Silva A."/>
            <person name="Fiore M.F."/>
            <person name="Schneider M.P."/>
        </authorList>
    </citation>
    <scope>NUCLEOTIDE SEQUENCE [LARGE SCALE GENOMIC DNA]</scope>
    <source>
        <strain evidence="1 2">CENA21</strain>
    </source>
</reference>
<reference evidence="2" key="1">
    <citation type="submission" date="2015-07" db="EMBL/GenBank/DDBJ databases">
        <title>Genome Of Nitrogen-Fixing Cyanobacterium Nostoc piscinale CENA21 From Solimoes/Amazon River Floodplain Sediments And Comparative Genomics To Uncover Biosynthetic Natural Products Potential.</title>
        <authorList>
            <person name="Leao T.F."/>
            <person name="Leao P.N."/>
            <person name="Guimaraes P.I."/>
            <person name="de Melo A.G.C."/>
            <person name="Ramos R.T.J."/>
            <person name="Silva A."/>
            <person name="Fiore M.F."/>
            <person name="Schneider M.P.C."/>
        </authorList>
    </citation>
    <scope>NUCLEOTIDE SEQUENCE [LARGE SCALE GENOMIC DNA]</scope>
    <source>
        <strain evidence="2">CENA21</strain>
    </source>
</reference>
<dbReference type="AlphaFoldDB" id="A0A0M4SVS0"/>
<dbReference type="RefSeq" id="WP_062297426.1">
    <property type="nucleotide sequence ID" value="NZ_CP012036.1"/>
</dbReference>
<dbReference type="OrthoDB" id="9842356at2"/>
<sequence>MTIIKLMFAISLTVVPVILSFVEPAAAQRRLRTNTYSQTGSDQQNALAQFNLVNTARDGSEITDSASDLGIGLFQGAIQDFTSGNGEVCISGGNLGFQPNCPASSINTGRYVLDANGFLIFNPDRPFVPDTIPFDADLRAELIKDNPAFEFISYSIVRPGQTEPLYSYLLFAGFGFDPNQAVNNLSYILEENILGKASRAVTSSDGSIELIGGDTLLQNRFEQNIPNAVPEPSATLGALAAVSIGLLFKRKTK</sequence>
<evidence type="ECO:0000313" key="2">
    <source>
        <dbReference type="Proteomes" id="UP000062645"/>
    </source>
</evidence>
<proteinExistence type="predicted"/>